<dbReference type="AlphaFoldDB" id="A0A2A2TGC1"/>
<reference evidence="2 3" key="1">
    <citation type="submission" date="2017-08" db="EMBL/GenBank/DDBJ databases">
        <title>Draft genome sequence of filamentous cyanobacterium Calothrix elsteri CCALA 953.</title>
        <authorList>
            <person name="Gagunashvili A.N."/>
            <person name="Elster J."/>
            <person name="Andresson O.S."/>
        </authorList>
    </citation>
    <scope>NUCLEOTIDE SEQUENCE [LARGE SCALE GENOMIC DNA]</scope>
    <source>
        <strain evidence="2 3">CCALA 953</strain>
    </source>
</reference>
<feature type="domain" description="DUF4168" evidence="1">
    <location>
        <begin position="53"/>
        <end position="147"/>
    </location>
</feature>
<dbReference type="Pfam" id="PF13767">
    <property type="entry name" value="DUF4168"/>
    <property type="match status" value="1"/>
</dbReference>
<comment type="caution">
    <text evidence="2">The sequence shown here is derived from an EMBL/GenBank/DDBJ whole genome shotgun (WGS) entry which is preliminary data.</text>
</comment>
<dbReference type="Proteomes" id="UP000218238">
    <property type="component" value="Unassembled WGS sequence"/>
</dbReference>
<name>A0A2A2TGC1_9CYAN</name>
<sequence>MTMLKSHHSSSPFNFARIFRHPLLLSSFTAASLLVGVAMFGSKAYAQNQIPNAAEIVNYAKAVLAMESPRQQALEEIKKIIGNSEVPKIICNDSNSFNALPGKAKEIAVRYCKSSQEIVQKSGFQDINRFNQITVELQNNEGLQKKIYEQLIILQKKPGS</sequence>
<dbReference type="EMBL" id="NTFS01000200">
    <property type="protein sequence ID" value="PAX52790.1"/>
    <property type="molecule type" value="Genomic_DNA"/>
</dbReference>
<proteinExistence type="predicted"/>
<dbReference type="OrthoDB" id="565076at2"/>
<organism evidence="2 3">
    <name type="scientific">Brunnivagina elsteri CCALA 953</name>
    <dbReference type="NCBI Taxonomy" id="987040"/>
    <lineage>
        <taxon>Bacteria</taxon>
        <taxon>Bacillati</taxon>
        <taxon>Cyanobacteriota</taxon>
        <taxon>Cyanophyceae</taxon>
        <taxon>Nostocales</taxon>
        <taxon>Calotrichaceae</taxon>
        <taxon>Brunnivagina</taxon>
    </lineage>
</organism>
<evidence type="ECO:0000313" key="2">
    <source>
        <dbReference type="EMBL" id="PAX52790.1"/>
    </source>
</evidence>
<evidence type="ECO:0000313" key="3">
    <source>
        <dbReference type="Proteomes" id="UP000218238"/>
    </source>
</evidence>
<keyword evidence="3" id="KW-1185">Reference proteome</keyword>
<dbReference type="RefSeq" id="WP_095722914.1">
    <property type="nucleotide sequence ID" value="NZ_NTFS01000200.1"/>
</dbReference>
<protein>
    <recommendedName>
        <fullName evidence="1">DUF4168 domain-containing protein</fullName>
    </recommendedName>
</protein>
<dbReference type="InterPro" id="IPR025433">
    <property type="entry name" value="DUF4168"/>
</dbReference>
<accession>A0A2A2TGC1</accession>
<evidence type="ECO:0000259" key="1">
    <source>
        <dbReference type="Pfam" id="PF13767"/>
    </source>
</evidence>
<gene>
    <name evidence="2" type="ORF">CK510_17425</name>
</gene>